<reference evidence="1 2" key="1">
    <citation type="submission" date="2019-03" db="EMBL/GenBank/DDBJ databases">
        <title>Draft genome sequences of two Veillonella tobetsuensis clinical isolates from intraoperative bronchial fluids of elderly patients with pulmonary carcinoma.</title>
        <authorList>
            <person name="Akiyama T."/>
        </authorList>
    </citation>
    <scope>NUCLEOTIDE SEQUENCE [LARGE SCALE GENOMIC DNA]</scope>
    <source>
        <strain evidence="1 2">PAGU 1579</strain>
    </source>
</reference>
<dbReference type="EMBL" id="BJCR01000028">
    <property type="protein sequence ID" value="GCL69238.1"/>
    <property type="molecule type" value="Genomic_DNA"/>
</dbReference>
<dbReference type="Proteomes" id="UP000303581">
    <property type="component" value="Unassembled WGS sequence"/>
</dbReference>
<dbReference type="AlphaFoldDB" id="A0A480BDD1"/>
<proteinExistence type="predicted"/>
<keyword evidence="2" id="KW-1185">Reference proteome</keyword>
<organism evidence="1 2">
    <name type="scientific">Veillonella tobetsuensis</name>
    <dbReference type="NCBI Taxonomy" id="1110546"/>
    <lineage>
        <taxon>Bacteria</taxon>
        <taxon>Bacillati</taxon>
        <taxon>Bacillota</taxon>
        <taxon>Negativicutes</taxon>
        <taxon>Veillonellales</taxon>
        <taxon>Veillonellaceae</taxon>
        <taxon>Veillonella</taxon>
    </lineage>
</organism>
<comment type="caution">
    <text evidence="1">The sequence shown here is derived from an EMBL/GenBank/DDBJ whole genome shotgun (WGS) entry which is preliminary data.</text>
</comment>
<evidence type="ECO:0008006" key="3">
    <source>
        <dbReference type="Google" id="ProtNLM"/>
    </source>
</evidence>
<evidence type="ECO:0000313" key="2">
    <source>
        <dbReference type="Proteomes" id="UP000303581"/>
    </source>
</evidence>
<dbReference type="RefSeq" id="WP_059363636.1">
    <property type="nucleotide sequence ID" value="NZ_BBXI01000016.1"/>
</dbReference>
<name>A0A480BDD1_9FIRM</name>
<dbReference type="OrthoDB" id="5387164at2"/>
<accession>A0A480BDD1</accession>
<sequence length="190" mass="22011">MKDDLIISIIQQEWPLFNKTQNVGQRSFCQDQMANFIVSRHAYWSMYSTPVLQSYLHDLEVARMKGQNLITYKYGYMMAYTHPDEFLTIQDKLPPISTVKQSLVTAIMTIYMKWELEIQKEMPGFDTTHRPIEAVNNSQTHTSVETYMTGELQSYSESTLENILAHFLQCSKNAINPVKGYLSTLHAQVK</sequence>
<evidence type="ECO:0000313" key="1">
    <source>
        <dbReference type="EMBL" id="GCL69238.1"/>
    </source>
</evidence>
<dbReference type="Pfam" id="PF13526">
    <property type="entry name" value="DUF4125"/>
    <property type="match status" value="1"/>
</dbReference>
<dbReference type="InterPro" id="IPR025191">
    <property type="entry name" value="DUF4125"/>
</dbReference>
<gene>
    <name evidence="1" type="ORF">PAGU1579_10070</name>
</gene>
<protein>
    <recommendedName>
        <fullName evidence="3">DUF4125 domain-containing protein</fullName>
    </recommendedName>
</protein>